<comment type="similarity">
    <text evidence="1">Belongs to the UPF0065 (bug) family.</text>
</comment>
<dbReference type="EMBL" id="JADWYS010000001">
    <property type="protein sequence ID" value="MBG9387385.1"/>
    <property type="molecule type" value="Genomic_DNA"/>
</dbReference>
<dbReference type="AlphaFoldDB" id="A0A931H2J9"/>
<comment type="caution">
    <text evidence="3">The sequence shown here is derived from an EMBL/GenBank/DDBJ whole genome shotgun (WGS) entry which is preliminary data.</text>
</comment>
<sequence>MQFSRRTLAAAIAAAALAPTLALAQAAWPTRPVRIVVPYPPGGSVDPVARMIGEKLTGLWGQQVVIDNKPGASTIIGTDVVAKSPPDGYTYLLTASTHVSNPLLFPTLPYDSVKDFAPVAPLYKAEFVLVANPSVKGATLQEFIADAKAHPGQYSYASAGAGNANHMAAELFAMMTGTKLLHVPYKGGGPLLTDLMSNQVQLYFAVPITVIPHLQTGKLKAFATTAETRLPLMPNVPTFKEAGLPGFGMRSWLGVLAPANTPKDIVNKVSADIAKVLAMPDVRERLQSQGQIPFIATPEQFGTIMKEDTAEFARVIKAANIKIDQ</sequence>
<protein>
    <submittedName>
        <fullName evidence="3">Tripartite tricarboxylate transporter substrate binding protein</fullName>
    </submittedName>
</protein>
<organism evidence="3 4">
    <name type="scientific">Caenimonas aquaedulcis</name>
    <dbReference type="NCBI Taxonomy" id="2793270"/>
    <lineage>
        <taxon>Bacteria</taxon>
        <taxon>Pseudomonadati</taxon>
        <taxon>Pseudomonadota</taxon>
        <taxon>Betaproteobacteria</taxon>
        <taxon>Burkholderiales</taxon>
        <taxon>Comamonadaceae</taxon>
        <taxon>Caenimonas</taxon>
    </lineage>
</organism>
<dbReference type="PANTHER" id="PTHR42928:SF5">
    <property type="entry name" value="BLR1237 PROTEIN"/>
    <property type="match status" value="1"/>
</dbReference>
<dbReference type="PIRSF" id="PIRSF017082">
    <property type="entry name" value="YflP"/>
    <property type="match status" value="1"/>
</dbReference>
<keyword evidence="2" id="KW-0732">Signal</keyword>
<evidence type="ECO:0000256" key="2">
    <source>
        <dbReference type="SAM" id="SignalP"/>
    </source>
</evidence>
<dbReference type="PANTHER" id="PTHR42928">
    <property type="entry name" value="TRICARBOXYLATE-BINDING PROTEIN"/>
    <property type="match status" value="1"/>
</dbReference>
<name>A0A931H2J9_9BURK</name>
<gene>
    <name evidence="3" type="ORF">I5803_05095</name>
</gene>
<evidence type="ECO:0000313" key="3">
    <source>
        <dbReference type="EMBL" id="MBG9387385.1"/>
    </source>
</evidence>
<evidence type="ECO:0000256" key="1">
    <source>
        <dbReference type="ARBA" id="ARBA00006987"/>
    </source>
</evidence>
<dbReference type="InterPro" id="IPR042100">
    <property type="entry name" value="Bug_dom1"/>
</dbReference>
<accession>A0A931H2J9</accession>
<dbReference type="Proteomes" id="UP000651050">
    <property type="component" value="Unassembled WGS sequence"/>
</dbReference>
<reference evidence="3" key="1">
    <citation type="submission" date="2020-11" db="EMBL/GenBank/DDBJ databases">
        <title>Bacterial whole genome sequence for Caenimonas sp. DR4.4.</title>
        <authorList>
            <person name="Le V."/>
            <person name="Ko S.-R."/>
            <person name="Ahn C.-Y."/>
            <person name="Oh H.-M."/>
        </authorList>
    </citation>
    <scope>NUCLEOTIDE SEQUENCE</scope>
    <source>
        <strain evidence="3">DR4.4</strain>
    </source>
</reference>
<feature type="chain" id="PRO_5037642536" evidence="2">
    <location>
        <begin position="25"/>
        <end position="325"/>
    </location>
</feature>
<evidence type="ECO:0000313" key="4">
    <source>
        <dbReference type="Proteomes" id="UP000651050"/>
    </source>
</evidence>
<feature type="signal peptide" evidence="2">
    <location>
        <begin position="1"/>
        <end position="24"/>
    </location>
</feature>
<dbReference type="Pfam" id="PF03401">
    <property type="entry name" value="TctC"/>
    <property type="match status" value="1"/>
</dbReference>
<dbReference type="Gene3D" id="3.40.190.10">
    <property type="entry name" value="Periplasmic binding protein-like II"/>
    <property type="match status" value="1"/>
</dbReference>
<dbReference type="RefSeq" id="WP_196985312.1">
    <property type="nucleotide sequence ID" value="NZ_JADWYS010000001.1"/>
</dbReference>
<keyword evidence="4" id="KW-1185">Reference proteome</keyword>
<dbReference type="SUPFAM" id="SSF53850">
    <property type="entry name" value="Periplasmic binding protein-like II"/>
    <property type="match status" value="1"/>
</dbReference>
<dbReference type="CDD" id="cd13578">
    <property type="entry name" value="PBP2_Bug27"/>
    <property type="match status" value="1"/>
</dbReference>
<dbReference type="InterPro" id="IPR005064">
    <property type="entry name" value="BUG"/>
</dbReference>
<proteinExistence type="inferred from homology"/>
<dbReference type="Gene3D" id="3.40.190.150">
    <property type="entry name" value="Bordetella uptake gene, domain 1"/>
    <property type="match status" value="1"/>
</dbReference>